<feature type="compositionally biased region" description="Basic and acidic residues" evidence="1">
    <location>
        <begin position="786"/>
        <end position="798"/>
    </location>
</feature>
<comment type="caution">
    <text evidence="3">The sequence shown here is derived from an EMBL/GenBank/DDBJ whole genome shotgun (WGS) entry which is preliminary data.</text>
</comment>
<accession>A0AAJ0FTX8</accession>
<feature type="compositionally biased region" description="Polar residues" evidence="1">
    <location>
        <begin position="763"/>
        <end position="779"/>
    </location>
</feature>
<gene>
    <name evidence="3" type="ORF">QQS21_011221</name>
</gene>
<organism evidence="3 4">
    <name type="scientific">Conoideocrella luteorostrata</name>
    <dbReference type="NCBI Taxonomy" id="1105319"/>
    <lineage>
        <taxon>Eukaryota</taxon>
        <taxon>Fungi</taxon>
        <taxon>Dikarya</taxon>
        <taxon>Ascomycota</taxon>
        <taxon>Pezizomycotina</taxon>
        <taxon>Sordariomycetes</taxon>
        <taxon>Hypocreomycetidae</taxon>
        <taxon>Hypocreales</taxon>
        <taxon>Clavicipitaceae</taxon>
        <taxon>Conoideocrella</taxon>
    </lineage>
</organism>
<evidence type="ECO:0000313" key="4">
    <source>
        <dbReference type="Proteomes" id="UP001251528"/>
    </source>
</evidence>
<dbReference type="Proteomes" id="UP001251528">
    <property type="component" value="Unassembled WGS sequence"/>
</dbReference>
<dbReference type="PANTHER" id="PTHR38113:SF1">
    <property type="entry name" value="DUF2293 DOMAIN-CONTAINING PROTEIN"/>
    <property type="match status" value="1"/>
</dbReference>
<protein>
    <recommendedName>
        <fullName evidence="2">DUF2293 domain-containing protein</fullName>
    </recommendedName>
</protein>
<feature type="domain" description="DUF2293" evidence="2">
    <location>
        <begin position="170"/>
        <end position="258"/>
    </location>
</feature>
<reference evidence="3" key="1">
    <citation type="submission" date="2023-06" db="EMBL/GenBank/DDBJ databases">
        <title>Conoideocrella luteorostrata (Hypocreales: Clavicipitaceae), a potential biocontrol fungus for elongate hemlock scale in United States Christmas tree production areas.</title>
        <authorList>
            <person name="Barrett H."/>
            <person name="Lovett B."/>
            <person name="Macias A.M."/>
            <person name="Stajich J.E."/>
            <person name="Kasson M.T."/>
        </authorList>
    </citation>
    <scope>NUCLEOTIDE SEQUENCE</scope>
    <source>
        <strain evidence="3">ARSEF 14590</strain>
    </source>
</reference>
<feature type="region of interest" description="Disordered" evidence="1">
    <location>
        <begin position="373"/>
        <end position="413"/>
    </location>
</feature>
<dbReference type="Pfam" id="PF10056">
    <property type="entry name" value="DUF2293"/>
    <property type="match status" value="1"/>
</dbReference>
<dbReference type="InterPro" id="IPR018744">
    <property type="entry name" value="DUF2293"/>
</dbReference>
<feature type="region of interest" description="Disordered" evidence="1">
    <location>
        <begin position="584"/>
        <end position="614"/>
    </location>
</feature>
<name>A0AAJ0FTX8_9HYPO</name>
<keyword evidence="4" id="KW-1185">Reference proteome</keyword>
<feature type="region of interest" description="Disordered" evidence="1">
    <location>
        <begin position="1"/>
        <end position="38"/>
    </location>
</feature>
<evidence type="ECO:0000313" key="3">
    <source>
        <dbReference type="EMBL" id="KAK2591088.1"/>
    </source>
</evidence>
<dbReference type="AlphaFoldDB" id="A0AAJ0FTX8"/>
<proteinExistence type="predicted"/>
<dbReference type="PANTHER" id="PTHR38113">
    <property type="match status" value="1"/>
</dbReference>
<dbReference type="EMBL" id="JASWJB010000365">
    <property type="protein sequence ID" value="KAK2591088.1"/>
    <property type="molecule type" value="Genomic_DNA"/>
</dbReference>
<feature type="region of interest" description="Disordered" evidence="1">
    <location>
        <begin position="719"/>
        <end position="813"/>
    </location>
</feature>
<evidence type="ECO:0000259" key="2">
    <source>
        <dbReference type="Pfam" id="PF10056"/>
    </source>
</evidence>
<evidence type="ECO:0000256" key="1">
    <source>
        <dbReference type="SAM" id="MobiDB-lite"/>
    </source>
</evidence>
<sequence>MGREKRKILLPAGASGSKERHKRARRAQFDPLAPAPEGLVAKPAIPRSTHHTYFEFVANKDKKKKLEVQITRQKTPPPGFEFVPIGNPELTSACKELSREKDAMIFIVSLAADGLSQQVNRLGHHVRQTIVEEAKEGIADLPQSGAVTPDGKPESIPESQAEYHAQADAALRDLFPRIPNTDRQIIIDHAFTRRENGKAEQPVGFSDDIPLARRVQLAVLAHIRHDHTTYDKLLKEAGWQRARKAVEELCLDIIVKWRGDEETGRDQLDEILREVVIISDSEDDESDEDITDDSSTEDLDLSASVPIIPRPVPVSQITIVERGQLLGATPRLPRSLGQAKGMDLVKSADFGSKTGRNNQRGFKRYRAWQEAIRRNRDQDTHASGFFARDTGEYDPSRPQIHPEHGDGHQPSTVYSDDPFEQPARPARFQVSAGHGIRDSPTHRHLVNTPPPFSNHITESRLPRNNLNPLAYEHQTNGLSSGIMSPISHRLRDVLVPSIEPISSETMKPAFVRPVPSRQHDPMDHLTSRTQELFHQFRSLSPTDDLSRDAPDQGSRQVISDHAFQRLQPCDFTIEAAPFYVFPDHTGNPSSRGNSDHAGPSAHGWARPDEQLVPSTVPRANRIVVNASRPGTRSNPILMEDRGGFYERVASAQEQRRSLHTDGSVAELEQEPFTATQSYRMVSSGEGSRILRDGCGNASVEVIPLSRSGPMQYPARYHAPPPHSQRPVVFSHPGAYGPPLNGLDAGRQHTPGQQQLIHRRPIKQESSSLQAERPIHQSSYRMHAKRPASDDHYQNNTRDRRPRSRQPENVIVLD</sequence>
<feature type="region of interest" description="Disordered" evidence="1">
    <location>
        <begin position="433"/>
        <end position="461"/>
    </location>
</feature>
<feature type="compositionally biased region" description="Basic and acidic residues" evidence="1">
    <location>
        <begin position="389"/>
        <end position="407"/>
    </location>
</feature>